<dbReference type="InterPro" id="IPR036097">
    <property type="entry name" value="HisK_dim/P_sf"/>
</dbReference>
<evidence type="ECO:0000256" key="9">
    <source>
        <dbReference type="SAM" id="Coils"/>
    </source>
</evidence>
<feature type="domain" description="Response regulatory" evidence="11">
    <location>
        <begin position="529"/>
        <end position="646"/>
    </location>
</feature>
<evidence type="ECO:0000256" key="7">
    <source>
        <dbReference type="ARBA" id="ARBA00023012"/>
    </source>
</evidence>
<dbReference type="NCBIfam" id="TIGR00229">
    <property type="entry name" value="sensory_box"/>
    <property type="match status" value="1"/>
</dbReference>
<dbReference type="InterPro" id="IPR004358">
    <property type="entry name" value="Sig_transdc_His_kin-like_C"/>
</dbReference>
<dbReference type="AlphaFoldDB" id="A0A511DAA4"/>
<dbReference type="PROSITE" id="PS50109">
    <property type="entry name" value="HIS_KIN"/>
    <property type="match status" value="1"/>
</dbReference>
<dbReference type="Gene3D" id="3.40.50.2300">
    <property type="match status" value="1"/>
</dbReference>
<dbReference type="InterPro" id="IPR013767">
    <property type="entry name" value="PAS_fold"/>
</dbReference>
<dbReference type="SUPFAM" id="SSF55785">
    <property type="entry name" value="PYP-like sensor domain (PAS domain)"/>
    <property type="match status" value="2"/>
</dbReference>
<dbReference type="PANTHER" id="PTHR43047:SF72">
    <property type="entry name" value="OSMOSENSING HISTIDINE PROTEIN KINASE SLN1"/>
    <property type="match status" value="1"/>
</dbReference>
<dbReference type="SUPFAM" id="SSF52172">
    <property type="entry name" value="CheY-like"/>
    <property type="match status" value="1"/>
</dbReference>
<dbReference type="InterPro" id="IPR003661">
    <property type="entry name" value="HisK_dim/P_dom"/>
</dbReference>
<dbReference type="PROSITE" id="PS50110">
    <property type="entry name" value="RESPONSE_REGULATORY"/>
    <property type="match status" value="1"/>
</dbReference>
<gene>
    <name evidence="13" type="ORF">PA7_37150</name>
</gene>
<dbReference type="PRINTS" id="PR00344">
    <property type="entry name" value="BCTRLSENSOR"/>
</dbReference>
<dbReference type="GO" id="GO:0006355">
    <property type="term" value="P:regulation of DNA-templated transcription"/>
    <property type="evidence" value="ECO:0007669"/>
    <property type="project" value="InterPro"/>
</dbReference>
<dbReference type="SMART" id="SM00448">
    <property type="entry name" value="REC"/>
    <property type="match status" value="1"/>
</dbReference>
<organism evidence="13 14">
    <name type="scientific">Pseudonocardia asaccharolytica DSM 44247 = NBRC 16224</name>
    <dbReference type="NCBI Taxonomy" id="1123024"/>
    <lineage>
        <taxon>Bacteria</taxon>
        <taxon>Bacillati</taxon>
        <taxon>Actinomycetota</taxon>
        <taxon>Actinomycetes</taxon>
        <taxon>Pseudonocardiales</taxon>
        <taxon>Pseudonocardiaceae</taxon>
        <taxon>Pseudonocardia</taxon>
    </lineage>
</organism>
<dbReference type="InterPro" id="IPR000014">
    <property type="entry name" value="PAS"/>
</dbReference>
<comment type="subcellular location">
    <subcellularLocation>
        <location evidence="2">Cell membrane</location>
    </subcellularLocation>
</comment>
<dbReference type="GO" id="GO:0005886">
    <property type="term" value="C:plasma membrane"/>
    <property type="evidence" value="ECO:0007669"/>
    <property type="project" value="UniProtKB-SubCell"/>
</dbReference>
<dbReference type="RefSeq" id="WP_051233434.1">
    <property type="nucleotide sequence ID" value="NZ_AUII01000037.1"/>
</dbReference>
<evidence type="ECO:0000259" key="12">
    <source>
        <dbReference type="PROSITE" id="PS50112"/>
    </source>
</evidence>
<dbReference type="PROSITE" id="PS50112">
    <property type="entry name" value="PAS"/>
    <property type="match status" value="1"/>
</dbReference>
<evidence type="ECO:0000259" key="11">
    <source>
        <dbReference type="PROSITE" id="PS50110"/>
    </source>
</evidence>
<keyword evidence="5" id="KW-0808">Transferase</keyword>
<dbReference type="EMBL" id="BJVI01000049">
    <property type="protein sequence ID" value="GEL19878.1"/>
    <property type="molecule type" value="Genomic_DNA"/>
</dbReference>
<dbReference type="SMART" id="SM00387">
    <property type="entry name" value="HATPase_c"/>
    <property type="match status" value="1"/>
</dbReference>
<dbReference type="Gene3D" id="1.10.287.130">
    <property type="match status" value="1"/>
</dbReference>
<dbReference type="CDD" id="cd00130">
    <property type="entry name" value="PAS"/>
    <property type="match status" value="2"/>
</dbReference>
<sequence>MTEFDVIPAHPGTAENRRSAGFWSAPCALVVVSIDTARRGWITEVNAAFCEFLDAPAARLVGQPFDEVVELPPGHAEMLAAVASSGKPRTVAAARCTRSDGRQVRAELRADVVPGSDGVPHDVVIAFEARTDRVIAGNGPLPNSIRVLQDIVEKSPALIYVKDLDGRFVYINDYFGSRFDVWLDEVVGETDYYVFPSDIAHAFSANDKLVRETRRAHEFEEPAPGPHGAYRTVKFPLFDESGQLVAVAGISTEITDLKRAEAAARDARDEAERASRAKSELLSRMSHELRTPLNSILGFGQLLQLQPLGDEARESVDRVISAANHLLALITDVLEQSRIEAGHLLLSPEPVHAVAPLMEAIELLRPLAGQCGVELSCDLHGGLYEFVIADYQRLKQILLNVLGNGIKYNRKDGTVRVSFQRAGDGLLRYLIADTGPGLDEADLDQLFLPFERLAAAGSGTEGTGLGLALSKSLAEAMGGRIGVLRGTDGPGCTFYLDLPATDAPQDAHTIVFGGCGAPTFTVPSFAPTGILYIENDDANVELVRRAFALCSNVTMRIARTGAAGLRDAARERPDVILLDLHLPDTTGEAVLAALRDNPQTRNVPVAILSADATSTQIDRLTAMGAADYITKPVDVADLVRRVHMLRGSTDG</sequence>
<dbReference type="SUPFAM" id="SSF47384">
    <property type="entry name" value="Homodimeric domain of signal transducing histidine kinase"/>
    <property type="match status" value="1"/>
</dbReference>
<name>A0A511DAA4_9PSEU</name>
<evidence type="ECO:0000313" key="13">
    <source>
        <dbReference type="EMBL" id="GEL19878.1"/>
    </source>
</evidence>
<dbReference type="SMART" id="SM00388">
    <property type="entry name" value="HisKA"/>
    <property type="match status" value="1"/>
</dbReference>
<dbReference type="EC" id="2.7.13.3" evidence="3"/>
<comment type="catalytic activity">
    <reaction evidence="1">
        <text>ATP + protein L-histidine = ADP + protein N-phospho-L-histidine.</text>
        <dbReference type="EC" id="2.7.13.3"/>
    </reaction>
</comment>
<protein>
    <recommendedName>
        <fullName evidence="3">histidine kinase</fullName>
        <ecNumber evidence="3">2.7.13.3</ecNumber>
    </recommendedName>
</protein>
<dbReference type="InterPro" id="IPR035965">
    <property type="entry name" value="PAS-like_dom_sf"/>
</dbReference>
<evidence type="ECO:0000313" key="14">
    <source>
        <dbReference type="Proteomes" id="UP000321328"/>
    </source>
</evidence>
<keyword evidence="7" id="KW-0902">Two-component regulatory system</keyword>
<evidence type="ECO:0000256" key="1">
    <source>
        <dbReference type="ARBA" id="ARBA00000085"/>
    </source>
</evidence>
<dbReference type="GO" id="GO:0000155">
    <property type="term" value="F:phosphorelay sensor kinase activity"/>
    <property type="evidence" value="ECO:0007669"/>
    <property type="project" value="InterPro"/>
</dbReference>
<accession>A0A511DAA4</accession>
<dbReference type="InterPro" id="IPR003594">
    <property type="entry name" value="HATPase_dom"/>
</dbReference>
<dbReference type="SUPFAM" id="SSF55874">
    <property type="entry name" value="ATPase domain of HSP90 chaperone/DNA topoisomerase II/histidine kinase"/>
    <property type="match status" value="1"/>
</dbReference>
<reference evidence="13 14" key="1">
    <citation type="submission" date="2019-07" db="EMBL/GenBank/DDBJ databases">
        <title>Whole genome shotgun sequence of Pseudonocardia asaccharolytica NBRC 16224.</title>
        <authorList>
            <person name="Hosoyama A."/>
            <person name="Uohara A."/>
            <person name="Ohji S."/>
            <person name="Ichikawa N."/>
        </authorList>
    </citation>
    <scope>NUCLEOTIDE SEQUENCE [LARGE SCALE GENOMIC DNA]</scope>
    <source>
        <strain evidence="13 14">NBRC 16224</strain>
    </source>
</reference>
<dbReference type="Pfam" id="PF08448">
    <property type="entry name" value="PAS_4"/>
    <property type="match status" value="1"/>
</dbReference>
<feature type="modified residue" description="4-aspartylphosphate" evidence="8">
    <location>
        <position position="579"/>
    </location>
</feature>
<dbReference type="SMART" id="SM00091">
    <property type="entry name" value="PAS"/>
    <property type="match status" value="2"/>
</dbReference>
<keyword evidence="14" id="KW-1185">Reference proteome</keyword>
<evidence type="ECO:0000259" key="10">
    <source>
        <dbReference type="PROSITE" id="PS50109"/>
    </source>
</evidence>
<dbReference type="Pfam" id="PF00989">
    <property type="entry name" value="PAS"/>
    <property type="match status" value="1"/>
</dbReference>
<evidence type="ECO:0000256" key="8">
    <source>
        <dbReference type="PROSITE-ProRule" id="PRU00169"/>
    </source>
</evidence>
<evidence type="ECO:0000256" key="5">
    <source>
        <dbReference type="ARBA" id="ARBA00022679"/>
    </source>
</evidence>
<proteinExistence type="predicted"/>
<dbReference type="CDD" id="cd00082">
    <property type="entry name" value="HisKA"/>
    <property type="match status" value="1"/>
</dbReference>
<comment type="caution">
    <text evidence="13">The sequence shown here is derived from an EMBL/GenBank/DDBJ whole genome shotgun (WGS) entry which is preliminary data.</text>
</comment>
<evidence type="ECO:0000256" key="6">
    <source>
        <dbReference type="ARBA" id="ARBA00022777"/>
    </source>
</evidence>
<dbReference type="STRING" id="1123024.GCA_000423625_04576"/>
<dbReference type="Pfam" id="PF02518">
    <property type="entry name" value="HATPase_c"/>
    <property type="match status" value="1"/>
</dbReference>
<dbReference type="InterPro" id="IPR013656">
    <property type="entry name" value="PAS_4"/>
</dbReference>
<dbReference type="OrthoDB" id="340764at2"/>
<feature type="coiled-coil region" evidence="9">
    <location>
        <begin position="250"/>
        <end position="284"/>
    </location>
</feature>
<feature type="domain" description="PAS" evidence="12">
    <location>
        <begin position="144"/>
        <end position="213"/>
    </location>
</feature>
<dbReference type="Proteomes" id="UP000321328">
    <property type="component" value="Unassembled WGS sequence"/>
</dbReference>
<dbReference type="Gene3D" id="3.30.565.10">
    <property type="entry name" value="Histidine kinase-like ATPase, C-terminal domain"/>
    <property type="match status" value="1"/>
</dbReference>
<dbReference type="Pfam" id="PF00072">
    <property type="entry name" value="Response_reg"/>
    <property type="match status" value="1"/>
</dbReference>
<dbReference type="Pfam" id="PF00512">
    <property type="entry name" value="HisKA"/>
    <property type="match status" value="1"/>
</dbReference>
<dbReference type="InterPro" id="IPR036890">
    <property type="entry name" value="HATPase_C_sf"/>
</dbReference>
<dbReference type="PANTHER" id="PTHR43047">
    <property type="entry name" value="TWO-COMPONENT HISTIDINE PROTEIN KINASE"/>
    <property type="match status" value="1"/>
</dbReference>
<dbReference type="InterPro" id="IPR011006">
    <property type="entry name" value="CheY-like_superfamily"/>
</dbReference>
<evidence type="ECO:0000256" key="3">
    <source>
        <dbReference type="ARBA" id="ARBA00012438"/>
    </source>
</evidence>
<dbReference type="Gene3D" id="3.30.450.20">
    <property type="entry name" value="PAS domain"/>
    <property type="match status" value="2"/>
</dbReference>
<evidence type="ECO:0000256" key="4">
    <source>
        <dbReference type="ARBA" id="ARBA00022553"/>
    </source>
</evidence>
<keyword evidence="6" id="KW-0418">Kinase</keyword>
<evidence type="ECO:0000256" key="2">
    <source>
        <dbReference type="ARBA" id="ARBA00004236"/>
    </source>
</evidence>
<dbReference type="InterPro" id="IPR005467">
    <property type="entry name" value="His_kinase_dom"/>
</dbReference>
<dbReference type="InterPro" id="IPR001789">
    <property type="entry name" value="Sig_transdc_resp-reg_receiver"/>
</dbReference>
<dbReference type="GO" id="GO:0009927">
    <property type="term" value="F:histidine phosphotransfer kinase activity"/>
    <property type="evidence" value="ECO:0007669"/>
    <property type="project" value="TreeGrafter"/>
</dbReference>
<keyword evidence="9" id="KW-0175">Coiled coil</keyword>
<keyword evidence="4 8" id="KW-0597">Phosphoprotein</keyword>
<feature type="domain" description="Histidine kinase" evidence="10">
    <location>
        <begin position="284"/>
        <end position="502"/>
    </location>
</feature>